<evidence type="ECO:0000313" key="5">
    <source>
        <dbReference type="Proteomes" id="UP000053864"/>
    </source>
</evidence>
<dbReference type="Proteomes" id="UP000053236">
    <property type="component" value="Unassembled WGS sequence"/>
</dbReference>
<gene>
    <name evidence="3" type="ORF">L915_02659</name>
    <name evidence="4" type="ORF">L916_02634</name>
</gene>
<protein>
    <submittedName>
        <fullName evidence="3">Uncharacterized protein</fullName>
    </submittedName>
</protein>
<organism evidence="3">
    <name type="scientific">Phytophthora nicotianae</name>
    <name type="common">Potato buckeye rot agent</name>
    <name type="synonym">Phytophthora parasitica</name>
    <dbReference type="NCBI Taxonomy" id="4792"/>
    <lineage>
        <taxon>Eukaryota</taxon>
        <taxon>Sar</taxon>
        <taxon>Stramenopiles</taxon>
        <taxon>Oomycota</taxon>
        <taxon>Peronosporomycetes</taxon>
        <taxon>Peronosporales</taxon>
        <taxon>Peronosporaceae</taxon>
        <taxon>Phytophthora</taxon>
    </lineage>
</organism>
<accession>W2HI40</accession>
<evidence type="ECO:0000256" key="2">
    <source>
        <dbReference type="SAM" id="Phobius"/>
    </source>
</evidence>
<feature type="non-terminal residue" evidence="3">
    <location>
        <position position="1"/>
    </location>
</feature>
<reference evidence="4 5" key="2">
    <citation type="submission" date="2013-11" db="EMBL/GenBank/DDBJ databases">
        <title>The Genome Sequence of Phytophthora parasitica CJ05E6.</title>
        <authorList>
            <consortium name="The Broad Institute Genomics Platform"/>
            <person name="Russ C."/>
            <person name="Tyler B."/>
            <person name="Panabieres F."/>
            <person name="Shan W."/>
            <person name="Tripathy S."/>
            <person name="Grunwald N."/>
            <person name="Machado M."/>
            <person name="Johnson C.S."/>
            <person name="Arredondo F."/>
            <person name="Hong C."/>
            <person name="Coffey M."/>
            <person name="Young S.K."/>
            <person name="Zeng Q."/>
            <person name="Gargeya S."/>
            <person name="Fitzgerald M."/>
            <person name="Abouelleil A."/>
            <person name="Alvarado L."/>
            <person name="Chapman S.B."/>
            <person name="Gainer-Dewar J."/>
            <person name="Goldberg J."/>
            <person name="Griggs A."/>
            <person name="Gujja S."/>
            <person name="Hansen M."/>
            <person name="Howarth C."/>
            <person name="Imamovic A."/>
            <person name="Ireland A."/>
            <person name="Larimer J."/>
            <person name="McCowan C."/>
            <person name="Murphy C."/>
            <person name="Pearson M."/>
            <person name="Poon T.W."/>
            <person name="Priest M."/>
            <person name="Roberts A."/>
            <person name="Saif S."/>
            <person name="Shea T."/>
            <person name="Sykes S."/>
            <person name="Wortman J."/>
            <person name="Nusbaum C."/>
            <person name="Birren B."/>
        </authorList>
    </citation>
    <scope>NUCLEOTIDE SEQUENCE [LARGE SCALE GENOMIC DNA]</scope>
    <source>
        <strain evidence="4 5">CJ05E6</strain>
    </source>
</reference>
<keyword evidence="2" id="KW-1133">Transmembrane helix</keyword>
<feature type="transmembrane region" description="Helical" evidence="2">
    <location>
        <begin position="101"/>
        <end position="122"/>
    </location>
</feature>
<evidence type="ECO:0000313" key="3">
    <source>
        <dbReference type="EMBL" id="ETK94245.1"/>
    </source>
</evidence>
<dbReference type="EMBL" id="KI684651">
    <property type="protein sequence ID" value="ETK94245.1"/>
    <property type="molecule type" value="Genomic_DNA"/>
</dbReference>
<keyword evidence="2" id="KW-0812">Transmembrane</keyword>
<feature type="region of interest" description="Disordered" evidence="1">
    <location>
        <begin position="36"/>
        <end position="92"/>
    </location>
</feature>
<dbReference type="Proteomes" id="UP000053864">
    <property type="component" value="Unassembled WGS sequence"/>
</dbReference>
<dbReference type="EMBL" id="KI671141">
    <property type="protein sequence ID" value="ETL47636.1"/>
    <property type="molecule type" value="Genomic_DNA"/>
</dbReference>
<reference evidence="3" key="1">
    <citation type="submission" date="2013-11" db="EMBL/GenBank/DDBJ databases">
        <title>The Genome Sequence of Phytophthora parasitica CJ02B3.</title>
        <authorList>
            <consortium name="The Broad Institute Genomics Platform"/>
            <person name="Russ C."/>
            <person name="Tyler B."/>
            <person name="Panabieres F."/>
            <person name="Shan W."/>
            <person name="Tripathy S."/>
            <person name="Grunwald N."/>
            <person name="Machado M."/>
            <person name="Johnson C.S."/>
            <person name="Arredondo F."/>
            <person name="Hong C."/>
            <person name="Coffey M."/>
            <person name="Young S.K."/>
            <person name="Zeng Q."/>
            <person name="Gargeya S."/>
            <person name="Fitzgerald M."/>
            <person name="Abouelleil A."/>
            <person name="Alvarado L."/>
            <person name="Chapman S.B."/>
            <person name="Gainer-Dewar J."/>
            <person name="Goldberg J."/>
            <person name="Griggs A."/>
            <person name="Gujja S."/>
            <person name="Hansen M."/>
            <person name="Howarth C."/>
            <person name="Imamovic A."/>
            <person name="Ireland A."/>
            <person name="Larimer J."/>
            <person name="McCowan C."/>
            <person name="Murphy C."/>
            <person name="Pearson M."/>
            <person name="Poon T.W."/>
            <person name="Priest M."/>
            <person name="Roberts A."/>
            <person name="Saif S."/>
            <person name="Shea T."/>
            <person name="Sykes S."/>
            <person name="Wortman J."/>
            <person name="Nusbaum C."/>
            <person name="Birren B."/>
        </authorList>
    </citation>
    <scope>NUCLEOTIDE SEQUENCE [LARGE SCALE GENOMIC DNA]</scope>
    <source>
        <strain evidence="3">CJ02B3</strain>
    </source>
</reference>
<proteinExistence type="predicted"/>
<dbReference type="AlphaFoldDB" id="W2HI40"/>
<feature type="transmembrane region" description="Helical" evidence="2">
    <location>
        <begin position="6"/>
        <end position="26"/>
    </location>
</feature>
<name>W2HI40_PHYNI</name>
<evidence type="ECO:0000256" key="1">
    <source>
        <dbReference type="SAM" id="MobiDB-lite"/>
    </source>
</evidence>
<sequence length="200" mass="21275">PDAEVLVFDFFFLFNVNFFLSSVSAVDSSLPDSLSLNESSKSSSPLSLIESNKSSKPLPLQSPSSLPPSELSNASSSLPLKENKSSDPLSSPLEPDAARTACFFFVAGALVTLVALVVLVAARDELPLLPEASSSTELWFCTWVTPESLSEPDVEATVLVAVFVAARSSLKLSKDNRSRVVSATMRSLLAYRATAVANTT</sequence>
<evidence type="ECO:0000313" key="4">
    <source>
        <dbReference type="EMBL" id="ETL47636.1"/>
    </source>
</evidence>
<keyword evidence="2" id="KW-0472">Membrane</keyword>